<protein>
    <submittedName>
        <fullName evidence="2">Uncharacterized protein</fullName>
    </submittedName>
</protein>
<dbReference type="Proteomes" id="UP000324222">
    <property type="component" value="Unassembled WGS sequence"/>
</dbReference>
<proteinExistence type="predicted"/>
<feature type="compositionally biased region" description="Pro residues" evidence="1">
    <location>
        <begin position="162"/>
        <end position="171"/>
    </location>
</feature>
<evidence type="ECO:0000313" key="3">
    <source>
        <dbReference type="Proteomes" id="UP000324222"/>
    </source>
</evidence>
<dbReference type="EMBL" id="VSRR010104902">
    <property type="protein sequence ID" value="MPC96172.1"/>
    <property type="molecule type" value="Genomic_DNA"/>
</dbReference>
<evidence type="ECO:0000256" key="1">
    <source>
        <dbReference type="SAM" id="MobiDB-lite"/>
    </source>
</evidence>
<comment type="caution">
    <text evidence="2">The sequence shown here is derived from an EMBL/GenBank/DDBJ whole genome shotgun (WGS) entry which is preliminary data.</text>
</comment>
<evidence type="ECO:0000313" key="2">
    <source>
        <dbReference type="EMBL" id="MPC96172.1"/>
    </source>
</evidence>
<organism evidence="2 3">
    <name type="scientific">Portunus trituberculatus</name>
    <name type="common">Swimming crab</name>
    <name type="synonym">Neptunus trituberculatus</name>
    <dbReference type="NCBI Taxonomy" id="210409"/>
    <lineage>
        <taxon>Eukaryota</taxon>
        <taxon>Metazoa</taxon>
        <taxon>Ecdysozoa</taxon>
        <taxon>Arthropoda</taxon>
        <taxon>Crustacea</taxon>
        <taxon>Multicrustacea</taxon>
        <taxon>Malacostraca</taxon>
        <taxon>Eumalacostraca</taxon>
        <taxon>Eucarida</taxon>
        <taxon>Decapoda</taxon>
        <taxon>Pleocyemata</taxon>
        <taxon>Brachyura</taxon>
        <taxon>Eubrachyura</taxon>
        <taxon>Portunoidea</taxon>
        <taxon>Portunidae</taxon>
        <taxon>Portuninae</taxon>
        <taxon>Portunus</taxon>
    </lineage>
</organism>
<name>A0A5B7JJ01_PORTR</name>
<keyword evidence="3" id="KW-1185">Reference proteome</keyword>
<gene>
    <name evidence="2" type="ORF">E2C01_091414</name>
</gene>
<feature type="region of interest" description="Disordered" evidence="1">
    <location>
        <begin position="157"/>
        <end position="179"/>
    </location>
</feature>
<accession>A0A5B7JJ01</accession>
<feature type="region of interest" description="Disordered" evidence="1">
    <location>
        <begin position="1"/>
        <end position="30"/>
    </location>
</feature>
<reference evidence="2 3" key="1">
    <citation type="submission" date="2019-05" db="EMBL/GenBank/DDBJ databases">
        <title>Another draft genome of Portunus trituberculatus and its Hox gene families provides insights of decapod evolution.</title>
        <authorList>
            <person name="Jeong J.-H."/>
            <person name="Song I."/>
            <person name="Kim S."/>
            <person name="Choi T."/>
            <person name="Kim D."/>
            <person name="Ryu S."/>
            <person name="Kim W."/>
        </authorList>
    </citation>
    <scope>NUCLEOTIDE SEQUENCE [LARGE SCALE GENOMIC DNA]</scope>
    <source>
        <tissue evidence="2">Muscle</tissue>
    </source>
</reference>
<sequence length="179" mass="19381">MNSLLHRAGHKGERSTGRKSHEKLTSRDNPSQATNLIAWTFPPSTTCSMSGGESSFLSVRLFVLSPHSCRWETQDAFIITFVDRWLCYGEVPLHLDEAQTGRGGGEAGRNVLQVVSQGVSISFPPRSAPISRFPSLAFGVAHSPITASSMALKLTEAHQPTPSVPPLPAPRFPCSTSRL</sequence>
<dbReference type="AlphaFoldDB" id="A0A5B7JJ01"/>